<evidence type="ECO:0000256" key="4">
    <source>
        <dbReference type="SAM" id="MobiDB-lite"/>
    </source>
</evidence>
<keyword evidence="3" id="KW-0963">Cytoplasm</keyword>
<dbReference type="PANTHER" id="PTHR15913:SF0">
    <property type="entry name" value="MASPARDIN"/>
    <property type="match status" value="1"/>
</dbReference>
<sequence>MGDLAEGLEYSNFRAWVPRRKVKVGRKISEKWVYYDWGRRENLEPLVCVHDLIGDGDVFFRQMLYLVPRGYRVISVSLPEVETFEELVYSFEALLRFLKTKRVHLYGAGLGALFCLVFAAKFPERVSSIAMTHATLSVAEYRKRLLIYRPFLWVSTSGMVREALLEYCPCGLRNVREALATEFALNRTFSRGRRCTIRRLLLCTSPEKLNTRIRVPDDYITLIDPLNVDRRSSLSNKAAVTRRFQGARIAHIKRGGEFPYQSEADDVSIHLLLHLRRHAKAPCEPLVLPPPSKALFEDPCVVRVLKDTVYRKDRERQTLKSRIVVLDSPKRFMGPTHLISKYRKEIIALQEAAPLAPIAQLALALEASNGNIQSVLGRIQSSPNGVVLSAHGPDFDVSASRAQAVHVNGNALREGKEAHAEAQTAADELSEGALDGEGTDSCAPEVVAVGRGRKCEPAAEEEAAEPYLLGDRIAEKRVPTSLIEESCDGVGNEDTSIHRRISSVQSRASPKETIRRSLRREAPEPLTTERLSYQIVDESLVDESLADEFLADEFLADEFESHEAMRILLMRFRAHGERLEKENSRQAREGVTINQVR</sequence>
<evidence type="ECO:0000256" key="1">
    <source>
        <dbReference type="ARBA" id="ARBA00004496"/>
    </source>
</evidence>
<dbReference type="GO" id="GO:0005737">
    <property type="term" value="C:cytoplasm"/>
    <property type="evidence" value="ECO:0007669"/>
    <property type="project" value="UniProtKB-SubCell"/>
</dbReference>
<dbReference type="InterPro" id="IPR029058">
    <property type="entry name" value="AB_hydrolase_fold"/>
</dbReference>
<reference evidence="6" key="1">
    <citation type="submission" date="2021-01" db="EMBL/GenBank/DDBJ databases">
        <authorList>
            <person name="Corre E."/>
            <person name="Pelletier E."/>
            <person name="Niang G."/>
            <person name="Scheremetjew M."/>
            <person name="Finn R."/>
            <person name="Kale V."/>
            <person name="Holt S."/>
            <person name="Cochrane G."/>
            <person name="Meng A."/>
            <person name="Brown T."/>
            <person name="Cohen L."/>
        </authorList>
    </citation>
    <scope>NUCLEOTIDE SEQUENCE</scope>
    <source>
        <strain evidence="6">CCMP 769</strain>
    </source>
</reference>
<comment type="subcellular location">
    <subcellularLocation>
        <location evidence="1">Cytoplasm</location>
    </subcellularLocation>
</comment>
<protein>
    <recommendedName>
        <fullName evidence="2">Maspardin</fullName>
    </recommendedName>
</protein>
<evidence type="ECO:0000256" key="3">
    <source>
        <dbReference type="ARBA" id="ARBA00022490"/>
    </source>
</evidence>
<evidence type="ECO:0000256" key="2">
    <source>
        <dbReference type="ARBA" id="ARBA00020148"/>
    </source>
</evidence>
<dbReference type="InterPro" id="IPR026151">
    <property type="entry name" value="Maspardin"/>
</dbReference>
<accession>A0A7S2ZMP7</accession>
<dbReference type="InterPro" id="IPR000073">
    <property type="entry name" value="AB_hydrolase_1"/>
</dbReference>
<dbReference type="Gene3D" id="3.40.50.1820">
    <property type="entry name" value="alpha/beta hydrolase"/>
    <property type="match status" value="1"/>
</dbReference>
<dbReference type="Pfam" id="PF00561">
    <property type="entry name" value="Abhydrolase_1"/>
    <property type="match status" value="1"/>
</dbReference>
<proteinExistence type="predicted"/>
<name>A0A7S2ZMP7_9RHOD</name>
<organism evidence="6">
    <name type="scientific">Rhodosorus marinus</name>
    <dbReference type="NCBI Taxonomy" id="101924"/>
    <lineage>
        <taxon>Eukaryota</taxon>
        <taxon>Rhodophyta</taxon>
        <taxon>Stylonematophyceae</taxon>
        <taxon>Stylonematales</taxon>
        <taxon>Stylonemataceae</taxon>
        <taxon>Rhodosorus</taxon>
    </lineage>
</organism>
<gene>
    <name evidence="6" type="ORF">RMAR00112_LOCUS13049</name>
</gene>
<dbReference type="SUPFAM" id="SSF53474">
    <property type="entry name" value="alpha/beta-Hydrolases"/>
    <property type="match status" value="1"/>
</dbReference>
<dbReference type="PANTHER" id="PTHR15913">
    <property type="entry name" value="ACID CLUSTER PROTEIN 33"/>
    <property type="match status" value="1"/>
</dbReference>
<feature type="region of interest" description="Disordered" evidence="4">
    <location>
        <begin position="416"/>
        <end position="441"/>
    </location>
</feature>
<evidence type="ECO:0000259" key="5">
    <source>
        <dbReference type="Pfam" id="PF00561"/>
    </source>
</evidence>
<evidence type="ECO:0000313" key="6">
    <source>
        <dbReference type="EMBL" id="CAE0045074.1"/>
    </source>
</evidence>
<dbReference type="EMBL" id="HBHW01016846">
    <property type="protein sequence ID" value="CAE0045074.1"/>
    <property type="molecule type" value="Transcribed_RNA"/>
</dbReference>
<dbReference type="AlphaFoldDB" id="A0A7S2ZMP7"/>
<feature type="domain" description="AB hydrolase-1" evidence="5">
    <location>
        <begin position="45"/>
        <end position="137"/>
    </location>
</feature>